<dbReference type="SUPFAM" id="SSF52425">
    <property type="entry name" value="Cryptochrome/photolyase, N-terminal domain"/>
    <property type="match status" value="1"/>
</dbReference>
<dbReference type="GO" id="GO:0005634">
    <property type="term" value="C:nucleus"/>
    <property type="evidence" value="ECO:0007669"/>
    <property type="project" value="UniProtKB-SubCell"/>
</dbReference>
<keyword evidence="15" id="KW-1185">Reference proteome</keyword>
<dbReference type="GO" id="GO:0032922">
    <property type="term" value="P:circadian regulation of gene expression"/>
    <property type="evidence" value="ECO:0007669"/>
    <property type="project" value="TreeGrafter"/>
</dbReference>
<keyword evidence="6 11" id="KW-0285">Flavoprotein</keyword>
<dbReference type="Pfam" id="PF00875">
    <property type="entry name" value="DNA_photolyase"/>
    <property type="match status" value="1"/>
</dbReference>
<accession>V4A2E7</accession>
<dbReference type="GO" id="GO:0045892">
    <property type="term" value="P:negative regulation of DNA-templated transcription"/>
    <property type="evidence" value="ECO:0007669"/>
    <property type="project" value="TreeGrafter"/>
</dbReference>
<evidence type="ECO:0000256" key="4">
    <source>
        <dbReference type="ARBA" id="ARBA00021159"/>
    </source>
</evidence>
<evidence type="ECO:0000256" key="7">
    <source>
        <dbReference type="ARBA" id="ARBA00022741"/>
    </source>
</evidence>
<evidence type="ECO:0000256" key="6">
    <source>
        <dbReference type="ARBA" id="ARBA00022630"/>
    </source>
</evidence>
<protein>
    <recommendedName>
        <fullName evidence="4">Cryptochrome-1</fullName>
    </recommendedName>
</protein>
<dbReference type="AlphaFoldDB" id="V4A2E7"/>
<organism evidence="14 15">
    <name type="scientific">Lottia gigantea</name>
    <name type="common">Giant owl limpet</name>
    <dbReference type="NCBI Taxonomy" id="225164"/>
    <lineage>
        <taxon>Eukaryota</taxon>
        <taxon>Metazoa</taxon>
        <taxon>Spiralia</taxon>
        <taxon>Lophotrochozoa</taxon>
        <taxon>Mollusca</taxon>
        <taxon>Gastropoda</taxon>
        <taxon>Patellogastropoda</taxon>
        <taxon>Lottioidea</taxon>
        <taxon>Lottiidae</taxon>
        <taxon>Lottia</taxon>
    </lineage>
</organism>
<dbReference type="GO" id="GO:0048471">
    <property type="term" value="C:perinuclear region of cytoplasm"/>
    <property type="evidence" value="ECO:0007669"/>
    <property type="project" value="UniProtKB-SubCell"/>
</dbReference>
<dbReference type="GeneID" id="20234670"/>
<dbReference type="Gene3D" id="3.40.50.620">
    <property type="entry name" value="HUPs"/>
    <property type="match status" value="1"/>
</dbReference>
<dbReference type="Pfam" id="PF03441">
    <property type="entry name" value="FAD_binding_7"/>
    <property type="match status" value="1"/>
</dbReference>
<dbReference type="GO" id="GO:0043153">
    <property type="term" value="P:entrainment of circadian clock by photoperiod"/>
    <property type="evidence" value="ECO:0007669"/>
    <property type="project" value="TreeGrafter"/>
</dbReference>
<dbReference type="InterPro" id="IPR006050">
    <property type="entry name" value="DNA_photolyase_N"/>
</dbReference>
<dbReference type="Proteomes" id="UP000030746">
    <property type="component" value="Unassembled WGS sequence"/>
</dbReference>
<evidence type="ECO:0000313" key="14">
    <source>
        <dbReference type="EMBL" id="ESO98033.1"/>
    </source>
</evidence>
<feature type="site" description="Electron transfer via tryptophanyl radical" evidence="12">
    <location>
        <position position="332"/>
    </location>
</feature>
<evidence type="ECO:0000256" key="11">
    <source>
        <dbReference type="PIRSR" id="PIRSR602081-1"/>
    </source>
</evidence>
<evidence type="ECO:0000256" key="10">
    <source>
        <dbReference type="ARBA" id="ARBA00023242"/>
    </source>
</evidence>
<sequence>MNSKNSYLRKGTSVLWFRHGLRLKDNPALLAAVKSCNEFYPVFIFDGEVAGTKTAAYPRMKFLVESLNDLDRQFRALGGRLYCFRGDPVKIFTNLFVEWNVSKLTFEVDPEPIWQERDDKVKGLCERHNVDWEEFHSHTLWNPNEIIENNGGHPPLTFDLFKQVSELVGSPARPEPDADFTHVNFGSKSDDDDNKFKIPSCEELGVYCEDEKQKKPYNNYIGGETRGRKLLDSRMKVESLAFESGYCMPNQYKPDLTGPPLSLSPHLRFGTVSVREFYWKILDAYAEVYPNQEAPVSVIAMLIWREYFYTMSVNNLHFNTMKDNPVCLNIKWYKNQEHLDRWTNGKTGFPWVDACMNQLRSEGWLHHVGRHMVSCFITRGDLWLSWEDGLKVFDKYLIDADWSVCAGNWMWVSSSAFEKMLQCPQCFSPSMYGRRMDPTGEYIRRYVPEIARFPLHFLFEPWKAPLKVQQKAGCIIDKDYPAPMVNHQEVSIRNQKLMEEAKTLSRDQASHCCPSNKKEVRDFVWLPDHTPAGGHCSGDGLCEGIECL</sequence>
<dbReference type="GO" id="GO:0071949">
    <property type="term" value="F:FAD binding"/>
    <property type="evidence" value="ECO:0007669"/>
    <property type="project" value="TreeGrafter"/>
</dbReference>
<comment type="subcellular location">
    <subcellularLocation>
        <location evidence="2">Cytoplasm</location>
        <location evidence="2">Perinuclear region</location>
    </subcellularLocation>
    <subcellularLocation>
        <location evidence="1">Nucleus</location>
    </subcellularLocation>
</comment>
<dbReference type="PROSITE" id="PS51645">
    <property type="entry name" value="PHR_CRY_ALPHA_BETA"/>
    <property type="match status" value="1"/>
</dbReference>
<dbReference type="Gene3D" id="1.25.40.80">
    <property type="match status" value="1"/>
</dbReference>
<evidence type="ECO:0000256" key="5">
    <source>
        <dbReference type="ARBA" id="ARBA00022490"/>
    </source>
</evidence>
<dbReference type="OrthoDB" id="435881at2759"/>
<comment type="cofactor">
    <cofactor evidence="11">
        <name>FAD</name>
        <dbReference type="ChEBI" id="CHEBI:57692"/>
    </cofactor>
    <text evidence="11">Binds 1 FAD per subunit.</text>
</comment>
<proteinExistence type="inferred from homology"/>
<evidence type="ECO:0000256" key="12">
    <source>
        <dbReference type="PIRSR" id="PIRSR602081-2"/>
    </source>
</evidence>
<feature type="domain" description="Photolyase/cryptochrome alpha/beta" evidence="13">
    <location>
        <begin position="11"/>
        <end position="140"/>
    </location>
</feature>
<dbReference type="Gene3D" id="1.10.579.10">
    <property type="entry name" value="DNA Cyclobutane Dipyrimidine Photolyase, subunit A, domain 3"/>
    <property type="match status" value="1"/>
</dbReference>
<keyword evidence="8 11" id="KW-0274">FAD</keyword>
<dbReference type="PANTHER" id="PTHR11455">
    <property type="entry name" value="CRYPTOCHROME"/>
    <property type="match status" value="1"/>
</dbReference>
<dbReference type="OMA" id="IWFRHGL"/>
<evidence type="ECO:0000256" key="8">
    <source>
        <dbReference type="ARBA" id="ARBA00022827"/>
    </source>
</evidence>
<evidence type="ECO:0000256" key="9">
    <source>
        <dbReference type="ARBA" id="ARBA00023170"/>
    </source>
</evidence>
<dbReference type="STRING" id="225164.V4A2E7"/>
<reference evidence="14 15" key="1">
    <citation type="journal article" date="2013" name="Nature">
        <title>Insights into bilaterian evolution from three spiralian genomes.</title>
        <authorList>
            <person name="Simakov O."/>
            <person name="Marletaz F."/>
            <person name="Cho S.J."/>
            <person name="Edsinger-Gonzales E."/>
            <person name="Havlak P."/>
            <person name="Hellsten U."/>
            <person name="Kuo D.H."/>
            <person name="Larsson T."/>
            <person name="Lv J."/>
            <person name="Arendt D."/>
            <person name="Savage R."/>
            <person name="Osoegawa K."/>
            <person name="de Jong P."/>
            <person name="Grimwood J."/>
            <person name="Chapman J.A."/>
            <person name="Shapiro H."/>
            <person name="Aerts A."/>
            <person name="Otillar R.P."/>
            <person name="Terry A.Y."/>
            <person name="Boore J.L."/>
            <person name="Grigoriev I.V."/>
            <person name="Lindberg D.R."/>
            <person name="Seaver E.C."/>
            <person name="Weisblat D.A."/>
            <person name="Putnam N.H."/>
            <person name="Rokhsar D.S."/>
        </authorList>
    </citation>
    <scope>NUCLEOTIDE SEQUENCE [LARGE SCALE GENOMIC DNA]</scope>
</reference>
<evidence type="ECO:0000313" key="15">
    <source>
        <dbReference type="Proteomes" id="UP000030746"/>
    </source>
</evidence>
<evidence type="ECO:0000256" key="3">
    <source>
        <dbReference type="ARBA" id="ARBA00005862"/>
    </source>
</evidence>
<dbReference type="InterPro" id="IPR036134">
    <property type="entry name" value="Crypto/Photolyase_FAD-like_sf"/>
</dbReference>
<feature type="binding site" evidence="11">
    <location>
        <begin position="399"/>
        <end position="401"/>
    </location>
    <ligand>
        <name>FAD</name>
        <dbReference type="ChEBI" id="CHEBI:57692"/>
    </ligand>
</feature>
<comment type="similarity">
    <text evidence="3">Belongs to the DNA photolyase class-1 family.</text>
</comment>
<dbReference type="InterPro" id="IPR036155">
    <property type="entry name" value="Crypto/Photolyase_N_sf"/>
</dbReference>
<dbReference type="RefSeq" id="XP_009051269.1">
    <property type="nucleotide sequence ID" value="XM_009053021.1"/>
</dbReference>
<evidence type="ECO:0000259" key="13">
    <source>
        <dbReference type="PROSITE" id="PS51645"/>
    </source>
</evidence>
<dbReference type="HOGENOM" id="CLU_010348_3_4_1"/>
<keyword evidence="10" id="KW-0539">Nucleus</keyword>
<dbReference type="GO" id="GO:0003677">
    <property type="term" value="F:DNA binding"/>
    <property type="evidence" value="ECO:0007669"/>
    <property type="project" value="TreeGrafter"/>
</dbReference>
<feature type="site" description="Electron transfer via tryptophanyl radical" evidence="12">
    <location>
        <position position="409"/>
    </location>
</feature>
<evidence type="ECO:0000256" key="1">
    <source>
        <dbReference type="ARBA" id="ARBA00004123"/>
    </source>
</evidence>
<keyword evidence="5" id="KW-0963">Cytoplasm</keyword>
<keyword evidence="9" id="KW-0675">Receptor</keyword>
<dbReference type="PANTHER" id="PTHR11455:SF17">
    <property type="entry name" value="CRYPTOCHROME-1"/>
    <property type="match status" value="1"/>
</dbReference>
<dbReference type="SUPFAM" id="SSF48173">
    <property type="entry name" value="Cryptochrome/photolyase FAD-binding domain"/>
    <property type="match status" value="1"/>
</dbReference>
<dbReference type="EMBL" id="KB201288">
    <property type="protein sequence ID" value="ESO98033.1"/>
    <property type="molecule type" value="Genomic_DNA"/>
</dbReference>
<feature type="site" description="Electron transfer via tryptophanyl radical" evidence="12">
    <location>
        <position position="386"/>
    </location>
</feature>
<dbReference type="KEGG" id="lgi:LOTGIDRAFT_143281"/>
<evidence type="ECO:0000256" key="2">
    <source>
        <dbReference type="ARBA" id="ARBA00004556"/>
    </source>
</evidence>
<dbReference type="InterPro" id="IPR005101">
    <property type="entry name" value="Cryptochr/Photolyase_FAD-bd"/>
</dbReference>
<gene>
    <name evidence="14" type="ORF">LOTGIDRAFT_143281</name>
</gene>
<dbReference type="CTD" id="20234670"/>
<name>V4A2E7_LOTGI</name>
<dbReference type="InterPro" id="IPR014729">
    <property type="entry name" value="Rossmann-like_a/b/a_fold"/>
</dbReference>
<keyword evidence="7" id="KW-0547">Nucleotide-binding</keyword>
<dbReference type="InterPro" id="IPR002081">
    <property type="entry name" value="Cryptochrome/DNA_photolyase_1"/>
</dbReference>